<evidence type="ECO:0000313" key="1">
    <source>
        <dbReference type="EMBL" id="AZL61342.1"/>
    </source>
</evidence>
<dbReference type="RefSeq" id="WP_125327824.1">
    <property type="nucleotide sequence ID" value="NZ_CP034329.1"/>
</dbReference>
<organism evidence="1 2">
    <name type="scientific">Tabrizicola piscis</name>
    <dbReference type="NCBI Taxonomy" id="2494374"/>
    <lineage>
        <taxon>Bacteria</taxon>
        <taxon>Pseudomonadati</taxon>
        <taxon>Pseudomonadota</taxon>
        <taxon>Alphaproteobacteria</taxon>
        <taxon>Rhodobacterales</taxon>
        <taxon>Paracoccaceae</taxon>
        <taxon>Tabrizicola</taxon>
    </lineage>
</organism>
<geneLocation type="plasmid" evidence="1">
    <name>unnamed1</name>
</geneLocation>
<evidence type="ECO:0000313" key="2">
    <source>
        <dbReference type="Proteomes" id="UP000282002"/>
    </source>
</evidence>
<dbReference type="KEGG" id="taw:EI545_20550"/>
<dbReference type="EMBL" id="CP034329">
    <property type="protein sequence ID" value="AZL61342.1"/>
    <property type="molecule type" value="Genomic_DNA"/>
</dbReference>
<protein>
    <submittedName>
        <fullName evidence="1">Uncharacterized protein</fullName>
    </submittedName>
</protein>
<sequence length="127" mass="13482">MSLTVMRLDLATQIQHKPMMQAVLRLFLALILTVAVLVSATSQPASALTNEIAMAAMPCCDDDCPDDPSCELACIAMLRCAVNTSVLPTPLVDTGVFAALISAIGYSDPPWSGDGLRPEGLKRPPRI</sequence>
<proteinExistence type="predicted"/>
<name>A0A3S8UCA5_9RHOB</name>
<accession>A0A3S8UCA5</accession>
<dbReference type="GeneID" id="39686077"/>
<keyword evidence="1" id="KW-0614">Plasmid</keyword>
<dbReference type="AlphaFoldDB" id="A0A3S8UCA5"/>
<gene>
    <name evidence="1" type="ORF">EI545_20550</name>
</gene>
<dbReference type="Proteomes" id="UP000282002">
    <property type="component" value="Plasmid unnamed1"/>
</dbReference>
<reference evidence="1 2" key="1">
    <citation type="submission" date="2018-12" db="EMBL/GenBank/DDBJ databases">
        <title>Complete genome sequencing of Tabrizicola sp. K13M18.</title>
        <authorList>
            <person name="Bae J.-W."/>
        </authorList>
    </citation>
    <scope>NUCLEOTIDE SEQUENCE [LARGE SCALE GENOMIC DNA]</scope>
    <source>
        <strain evidence="1 2">K13M18</strain>
        <plasmid evidence="1 2">unnamed1</plasmid>
    </source>
</reference>
<keyword evidence="2" id="KW-1185">Reference proteome</keyword>